<comment type="similarity">
    <text evidence="1 12 13">Belongs to the ATPase B chain family.</text>
</comment>
<keyword evidence="2 12" id="KW-0813">Transport</keyword>
<keyword evidence="9 12" id="KW-0066">ATP synthesis</keyword>
<evidence type="ECO:0000256" key="4">
    <source>
        <dbReference type="ARBA" id="ARBA00022692"/>
    </source>
</evidence>
<feature type="transmembrane region" description="Helical" evidence="12">
    <location>
        <begin position="6"/>
        <end position="26"/>
    </location>
</feature>
<dbReference type="GO" id="GO:0045259">
    <property type="term" value="C:proton-transporting ATP synthase complex"/>
    <property type="evidence" value="ECO:0007669"/>
    <property type="project" value="UniProtKB-KW"/>
</dbReference>
<accession>A0A519BIR1</accession>
<keyword evidence="6 12" id="KW-1133">Transmembrane helix</keyword>
<protein>
    <recommendedName>
        <fullName evidence="12">ATP synthase subunit b</fullName>
    </recommendedName>
    <alternativeName>
        <fullName evidence="12">ATP synthase F(0) sector subunit b</fullName>
    </alternativeName>
    <alternativeName>
        <fullName evidence="12">ATPase subunit I</fullName>
    </alternativeName>
    <alternativeName>
        <fullName evidence="12">F-type ATPase subunit b</fullName>
        <shortName evidence="12">F-ATPase subunit b</shortName>
    </alternativeName>
</protein>
<evidence type="ECO:0000256" key="11">
    <source>
        <dbReference type="ARBA" id="ARBA00037847"/>
    </source>
</evidence>
<evidence type="ECO:0000256" key="9">
    <source>
        <dbReference type="ARBA" id="ARBA00023310"/>
    </source>
</evidence>
<gene>
    <name evidence="12" type="primary">atpF</name>
    <name evidence="15" type="ORF">EVJ46_02715</name>
</gene>
<name>A0A519BIR1_ACIG2</name>
<comment type="function">
    <text evidence="12">Component of the F(0) channel, it forms part of the peripheral stalk, linking F(1) to F(0).</text>
</comment>
<evidence type="ECO:0000256" key="6">
    <source>
        <dbReference type="ARBA" id="ARBA00022989"/>
    </source>
</evidence>
<evidence type="ECO:0000256" key="2">
    <source>
        <dbReference type="ARBA" id="ARBA00022448"/>
    </source>
</evidence>
<evidence type="ECO:0000256" key="1">
    <source>
        <dbReference type="ARBA" id="ARBA00005513"/>
    </source>
</evidence>
<evidence type="ECO:0000256" key="7">
    <source>
        <dbReference type="ARBA" id="ARBA00023065"/>
    </source>
</evidence>
<dbReference type="GO" id="GO:0046961">
    <property type="term" value="F:proton-transporting ATPase activity, rotational mechanism"/>
    <property type="evidence" value="ECO:0007669"/>
    <property type="project" value="TreeGrafter"/>
</dbReference>
<dbReference type="AlphaFoldDB" id="A0A519BIR1"/>
<evidence type="ECO:0000256" key="12">
    <source>
        <dbReference type="HAMAP-Rule" id="MF_01398"/>
    </source>
</evidence>
<keyword evidence="4 12" id="KW-0812">Transmembrane</keyword>
<dbReference type="GO" id="GO:0046933">
    <property type="term" value="F:proton-transporting ATP synthase activity, rotational mechanism"/>
    <property type="evidence" value="ECO:0007669"/>
    <property type="project" value="UniProtKB-UniRule"/>
</dbReference>
<dbReference type="EMBL" id="SGBC01000001">
    <property type="protein sequence ID" value="RZD17158.1"/>
    <property type="molecule type" value="Genomic_DNA"/>
</dbReference>
<dbReference type="CDD" id="cd06503">
    <property type="entry name" value="ATP-synt_Fo_b"/>
    <property type="match status" value="1"/>
</dbReference>
<dbReference type="Pfam" id="PF00430">
    <property type="entry name" value="ATP-synt_B"/>
    <property type="match status" value="1"/>
</dbReference>
<evidence type="ECO:0000313" key="16">
    <source>
        <dbReference type="Proteomes" id="UP000316562"/>
    </source>
</evidence>
<dbReference type="InterPro" id="IPR050059">
    <property type="entry name" value="ATP_synthase_B_chain"/>
</dbReference>
<dbReference type="GO" id="GO:0005886">
    <property type="term" value="C:plasma membrane"/>
    <property type="evidence" value="ECO:0007669"/>
    <property type="project" value="UniProtKB-SubCell"/>
</dbReference>
<evidence type="ECO:0000256" key="14">
    <source>
        <dbReference type="SAM" id="Coils"/>
    </source>
</evidence>
<comment type="subunit">
    <text evidence="12">F-type ATPases have 2 components, F(1) - the catalytic core - and F(0) - the membrane proton channel. F(1) has five subunits: alpha(3), beta(3), gamma(1), delta(1), epsilon(1). F(0) has three main subunits: a(1), b(2) and c(10-14). The alpha and beta chains form an alternating ring which encloses part of the gamma chain. F(1) is attached to F(0) by a central stalk formed by the gamma and epsilon chains, while a peripheral stalk is formed by the delta and b chains.</text>
</comment>
<organism evidence="15 16">
    <name type="scientific">Acididesulfobacter guangdongensis</name>
    <dbReference type="NCBI Taxonomy" id="2597225"/>
    <lineage>
        <taxon>Bacteria</taxon>
        <taxon>Deltaproteobacteria</taxon>
        <taxon>Candidatus Acidulodesulfobacterales</taxon>
        <taxon>Candidatus Acididesulfobacter</taxon>
    </lineage>
</organism>
<dbReference type="InterPro" id="IPR002146">
    <property type="entry name" value="ATP_synth_b/b'su_bac/chlpt"/>
</dbReference>
<sequence>MELFWRIFDTLILVAGLAYILVKYIAPFFDKRKADIIEALNKAEESEKRAQALLDDAKKQLEDVKKEMDALKEKAKSEAAIEKERIIEETKKTAAKIYERYEVLAQTELDRQKRELYEEAISMSIELAQKIILDELTPELQEKINKKLIENIGEAIV</sequence>
<dbReference type="PANTHER" id="PTHR33445:SF1">
    <property type="entry name" value="ATP SYNTHASE SUBUNIT B"/>
    <property type="match status" value="1"/>
</dbReference>
<dbReference type="GO" id="GO:0012505">
    <property type="term" value="C:endomembrane system"/>
    <property type="evidence" value="ECO:0007669"/>
    <property type="project" value="UniProtKB-SubCell"/>
</dbReference>
<reference evidence="15 16" key="1">
    <citation type="journal article" date="2019" name="ISME J.">
        <title>Insights into ecological role of a new deltaproteobacterial order Candidatus Acidulodesulfobacterales by metagenomics and metatranscriptomics.</title>
        <authorList>
            <person name="Tan S."/>
            <person name="Liu J."/>
            <person name="Fang Y."/>
            <person name="Hedlund B.P."/>
            <person name="Lian Z.H."/>
            <person name="Huang L.Y."/>
            <person name="Li J.T."/>
            <person name="Huang L.N."/>
            <person name="Li W.J."/>
            <person name="Jiang H.C."/>
            <person name="Dong H.L."/>
            <person name="Shu W.S."/>
        </authorList>
    </citation>
    <scope>NUCLEOTIDE SEQUENCE [LARGE SCALE GENOMIC DNA]</scope>
    <source>
        <strain evidence="15">AP2</strain>
    </source>
</reference>
<keyword evidence="5 12" id="KW-0375">Hydrogen ion transport</keyword>
<comment type="caution">
    <text evidence="15">The sequence shown here is derived from an EMBL/GenBank/DDBJ whole genome shotgun (WGS) entry which is preliminary data.</text>
</comment>
<dbReference type="Proteomes" id="UP000316562">
    <property type="component" value="Unassembled WGS sequence"/>
</dbReference>
<evidence type="ECO:0000256" key="3">
    <source>
        <dbReference type="ARBA" id="ARBA00022547"/>
    </source>
</evidence>
<keyword evidence="12" id="KW-1003">Cell membrane</keyword>
<evidence type="ECO:0000256" key="10">
    <source>
        <dbReference type="ARBA" id="ARBA00025198"/>
    </source>
</evidence>
<proteinExistence type="inferred from homology"/>
<keyword evidence="8 12" id="KW-0472">Membrane</keyword>
<comment type="subcellular location">
    <subcellularLocation>
        <location evidence="12">Cell membrane</location>
        <topology evidence="12">Single-pass membrane protein</topology>
    </subcellularLocation>
    <subcellularLocation>
        <location evidence="11">Endomembrane system</location>
        <topology evidence="11">Single-pass membrane protein</topology>
    </subcellularLocation>
</comment>
<dbReference type="HAMAP" id="MF_01398">
    <property type="entry name" value="ATP_synth_b_bprime"/>
    <property type="match status" value="1"/>
</dbReference>
<keyword evidence="3 12" id="KW-0138">CF(0)</keyword>
<feature type="coiled-coil region" evidence="14">
    <location>
        <begin position="36"/>
        <end position="85"/>
    </location>
</feature>
<evidence type="ECO:0000256" key="5">
    <source>
        <dbReference type="ARBA" id="ARBA00022781"/>
    </source>
</evidence>
<keyword evidence="7 12" id="KW-0406">Ion transport</keyword>
<evidence type="ECO:0000256" key="8">
    <source>
        <dbReference type="ARBA" id="ARBA00023136"/>
    </source>
</evidence>
<keyword evidence="14" id="KW-0175">Coiled coil</keyword>
<evidence type="ECO:0000256" key="13">
    <source>
        <dbReference type="RuleBase" id="RU003848"/>
    </source>
</evidence>
<comment type="function">
    <text evidence="10 12">F(1)F(0) ATP synthase produces ATP from ADP in the presence of a proton or sodium gradient. F-type ATPases consist of two structural domains, F(1) containing the extramembraneous catalytic core and F(0) containing the membrane proton channel, linked together by a central stalk and a peripheral stalk. During catalysis, ATP synthesis in the catalytic domain of F(1) is coupled via a rotary mechanism of the central stalk subunits to proton translocation.</text>
</comment>
<dbReference type="PANTHER" id="PTHR33445">
    <property type="entry name" value="ATP SYNTHASE SUBUNIT B', CHLOROPLASTIC"/>
    <property type="match status" value="1"/>
</dbReference>
<evidence type="ECO:0000313" key="15">
    <source>
        <dbReference type="EMBL" id="RZD17158.1"/>
    </source>
</evidence>